<proteinExistence type="inferred from homology"/>
<comment type="caution">
    <text evidence="13">The sequence shown here is derived from an EMBL/GenBank/DDBJ whole genome shotgun (WGS) entry which is preliminary data.</text>
</comment>
<evidence type="ECO:0000256" key="8">
    <source>
        <dbReference type="ARBA" id="ARBA00022842"/>
    </source>
</evidence>
<comment type="cofactor">
    <cofactor evidence="1">
        <name>Mg(2+)</name>
        <dbReference type="ChEBI" id="CHEBI:18420"/>
    </cofactor>
</comment>
<evidence type="ECO:0000259" key="12">
    <source>
        <dbReference type="Pfam" id="PF07685"/>
    </source>
</evidence>
<feature type="compositionally biased region" description="Basic and acidic residues" evidence="10">
    <location>
        <begin position="441"/>
        <end position="459"/>
    </location>
</feature>
<evidence type="ECO:0000256" key="4">
    <source>
        <dbReference type="ARBA" id="ARBA00022573"/>
    </source>
</evidence>
<evidence type="ECO:0000259" key="11">
    <source>
        <dbReference type="Pfam" id="PF01656"/>
    </source>
</evidence>
<evidence type="ECO:0000313" key="14">
    <source>
        <dbReference type="Proteomes" id="UP000604243"/>
    </source>
</evidence>
<dbReference type="Gene3D" id="3.40.50.880">
    <property type="match status" value="1"/>
</dbReference>
<keyword evidence="9" id="KW-0315">Glutamine amidotransferase</keyword>
<name>A0ABQ3FDP1_9GAMM</name>
<dbReference type="InterPro" id="IPR004484">
    <property type="entry name" value="CbiA/CobB_synth"/>
</dbReference>
<dbReference type="RefSeq" id="WP_189515500.1">
    <property type="nucleotide sequence ID" value="NZ_BMZM01000001.1"/>
</dbReference>
<evidence type="ECO:0000256" key="3">
    <source>
        <dbReference type="ARBA" id="ARBA00006205"/>
    </source>
</evidence>
<dbReference type="SUPFAM" id="SSF52540">
    <property type="entry name" value="P-loop containing nucleoside triphosphate hydrolases"/>
    <property type="match status" value="1"/>
</dbReference>
<feature type="domain" description="CobQ/CobB/MinD/ParA nucleotide binding" evidence="11">
    <location>
        <begin position="14"/>
        <end position="188"/>
    </location>
</feature>
<evidence type="ECO:0000256" key="9">
    <source>
        <dbReference type="ARBA" id="ARBA00022962"/>
    </source>
</evidence>
<gene>
    <name evidence="13" type="primary">cobB</name>
    <name evidence="13" type="ORF">GCM10010082_09310</name>
</gene>
<comment type="pathway">
    <text evidence="2">Cofactor biosynthesis; adenosylcobalamin biosynthesis.</text>
</comment>
<sequence length="459" mass="49515">MADTTYCPALFLSAMASGQGKTTVTAALARYHRRQGRRVVVFKTGPDYLDPQILAQASGAPVEPLDLWMSGDAFCREQLYRAALEADLILIEGAMGLYDGTPSSADLAMAFDIPVACVINARGMAQTVAAIGLGLARYRPEMTFHGLIANALGSERHRQLIEDSLPDDVRLLAAMPREERLALPSRHLGLVQPGEQEDPDNLSLDARLDAAADLLEGQALTELPPAVAFMPQDIDTPPRALEGRRIGVARDAAFSFIYAANTRLLEAMGAELCWFSPLTDATLPEGIDALWLPGGYPELHAAALGTNHSMCEAIRQFDIRDLPILAECGGMLYLQQTLTDQAGICHPMAGVLPGHGEMRTKRGCQGMQSALLPEGEIRGHAHHHSRSHDTLEPIAHGRRASHPAPGEAIFRRGQLTASYLHLFFPSNPDAVAALLGRQKVGGKETARASKDADQHQPAE</sequence>
<keyword evidence="7" id="KW-0067">ATP-binding</keyword>
<dbReference type="PANTHER" id="PTHR43873">
    <property type="entry name" value="COBYRINATE A,C-DIAMIDE SYNTHASE"/>
    <property type="match status" value="1"/>
</dbReference>
<accession>A0ABQ3FDP1</accession>
<evidence type="ECO:0000256" key="6">
    <source>
        <dbReference type="ARBA" id="ARBA00022741"/>
    </source>
</evidence>
<comment type="similarity">
    <text evidence="3">Belongs to the CobB/CobQ family. CobQ subfamily.</text>
</comment>
<dbReference type="CDD" id="cd03130">
    <property type="entry name" value="GATase1_CobB"/>
    <property type="match status" value="1"/>
</dbReference>
<dbReference type="EMBL" id="BMZM01000001">
    <property type="protein sequence ID" value="GHC19729.1"/>
    <property type="molecule type" value="Genomic_DNA"/>
</dbReference>
<keyword evidence="6" id="KW-0547">Nucleotide-binding</keyword>
<dbReference type="Gene3D" id="3.40.50.300">
    <property type="entry name" value="P-loop containing nucleotide triphosphate hydrolases"/>
    <property type="match status" value="2"/>
</dbReference>
<evidence type="ECO:0000256" key="1">
    <source>
        <dbReference type="ARBA" id="ARBA00001946"/>
    </source>
</evidence>
<feature type="region of interest" description="Disordered" evidence="10">
    <location>
        <begin position="440"/>
        <end position="459"/>
    </location>
</feature>
<dbReference type="PROSITE" id="PS51274">
    <property type="entry name" value="GATASE_COBBQ"/>
    <property type="match status" value="1"/>
</dbReference>
<evidence type="ECO:0000256" key="2">
    <source>
        <dbReference type="ARBA" id="ARBA00004953"/>
    </source>
</evidence>
<dbReference type="NCBIfam" id="NF002204">
    <property type="entry name" value="PRK01077.1"/>
    <property type="match status" value="1"/>
</dbReference>
<dbReference type="PANTHER" id="PTHR43873:SF1">
    <property type="entry name" value="COBYRINATE A,C-DIAMIDE SYNTHASE"/>
    <property type="match status" value="1"/>
</dbReference>
<organism evidence="13 14">
    <name type="scientific">Kushneria pakistanensis</name>
    <dbReference type="NCBI Taxonomy" id="1508770"/>
    <lineage>
        <taxon>Bacteria</taxon>
        <taxon>Pseudomonadati</taxon>
        <taxon>Pseudomonadota</taxon>
        <taxon>Gammaproteobacteria</taxon>
        <taxon>Oceanospirillales</taxon>
        <taxon>Halomonadaceae</taxon>
        <taxon>Kushneria</taxon>
    </lineage>
</organism>
<evidence type="ECO:0000256" key="7">
    <source>
        <dbReference type="ARBA" id="ARBA00022840"/>
    </source>
</evidence>
<keyword evidence="5" id="KW-0436">Ligase</keyword>
<dbReference type="InterPro" id="IPR027417">
    <property type="entry name" value="P-loop_NTPase"/>
</dbReference>
<dbReference type="Pfam" id="PF07685">
    <property type="entry name" value="GATase_3"/>
    <property type="match status" value="1"/>
</dbReference>
<protein>
    <submittedName>
        <fullName evidence="13">Hydrogenobyrinate a,c-diamide synthase</fullName>
    </submittedName>
</protein>
<keyword evidence="8" id="KW-0460">Magnesium</keyword>
<dbReference type="InterPro" id="IPR011698">
    <property type="entry name" value="GATase_3"/>
</dbReference>
<dbReference type="InterPro" id="IPR002586">
    <property type="entry name" value="CobQ/CobB/MinD/ParA_Nub-bd_dom"/>
</dbReference>
<dbReference type="InterPro" id="IPR029062">
    <property type="entry name" value="Class_I_gatase-like"/>
</dbReference>
<keyword evidence="14" id="KW-1185">Reference proteome</keyword>
<feature type="domain" description="CobB/CobQ-like glutamine amidotransferase" evidence="12">
    <location>
        <begin position="245"/>
        <end position="426"/>
    </location>
</feature>
<evidence type="ECO:0000256" key="5">
    <source>
        <dbReference type="ARBA" id="ARBA00022598"/>
    </source>
</evidence>
<dbReference type="Pfam" id="PF01656">
    <property type="entry name" value="CbiA"/>
    <property type="match status" value="1"/>
</dbReference>
<dbReference type="SUPFAM" id="SSF52317">
    <property type="entry name" value="Class I glutamine amidotransferase-like"/>
    <property type="match status" value="1"/>
</dbReference>
<evidence type="ECO:0000313" key="13">
    <source>
        <dbReference type="EMBL" id="GHC19729.1"/>
    </source>
</evidence>
<dbReference type="Proteomes" id="UP000604243">
    <property type="component" value="Unassembled WGS sequence"/>
</dbReference>
<reference evidence="14" key="1">
    <citation type="journal article" date="2019" name="Int. J. Syst. Evol. Microbiol.">
        <title>The Global Catalogue of Microorganisms (GCM) 10K type strain sequencing project: providing services to taxonomists for standard genome sequencing and annotation.</title>
        <authorList>
            <consortium name="The Broad Institute Genomics Platform"/>
            <consortium name="The Broad Institute Genome Sequencing Center for Infectious Disease"/>
            <person name="Wu L."/>
            <person name="Ma J."/>
        </authorList>
    </citation>
    <scope>NUCLEOTIDE SEQUENCE [LARGE SCALE GENOMIC DNA]</scope>
    <source>
        <strain evidence="14">KCTC 42082</strain>
    </source>
</reference>
<evidence type="ECO:0000256" key="10">
    <source>
        <dbReference type="SAM" id="MobiDB-lite"/>
    </source>
</evidence>
<keyword evidence="4" id="KW-0169">Cobalamin biosynthesis</keyword>